<evidence type="ECO:0000256" key="1">
    <source>
        <dbReference type="ARBA" id="ARBA00022741"/>
    </source>
</evidence>
<dbReference type="CDD" id="cd18008">
    <property type="entry name" value="DEXDc_SHPRH-like"/>
    <property type="match status" value="1"/>
</dbReference>
<accession>A0A139GWN8</accession>
<feature type="region of interest" description="Disordered" evidence="4">
    <location>
        <begin position="65"/>
        <end position="94"/>
    </location>
</feature>
<dbReference type="InterPro" id="IPR050628">
    <property type="entry name" value="SNF2_RAD54_helicase_TF"/>
</dbReference>
<dbReference type="GO" id="GO:0005634">
    <property type="term" value="C:nucleus"/>
    <property type="evidence" value="ECO:0007669"/>
    <property type="project" value="TreeGrafter"/>
</dbReference>
<feature type="region of interest" description="Disordered" evidence="4">
    <location>
        <begin position="303"/>
        <end position="333"/>
    </location>
</feature>
<feature type="region of interest" description="Disordered" evidence="4">
    <location>
        <begin position="115"/>
        <end position="138"/>
    </location>
</feature>
<dbReference type="CDD" id="cd18793">
    <property type="entry name" value="SF2_C_SNF"/>
    <property type="match status" value="1"/>
</dbReference>
<dbReference type="Proteomes" id="UP000070133">
    <property type="component" value="Unassembled WGS sequence"/>
</dbReference>
<feature type="compositionally biased region" description="Low complexity" evidence="4">
    <location>
        <begin position="9"/>
        <end position="24"/>
    </location>
</feature>
<feature type="domain" description="Helicase ATP-binding" evidence="5">
    <location>
        <begin position="424"/>
        <end position="610"/>
    </location>
</feature>
<dbReference type="EMBL" id="LFZN01000273">
    <property type="protein sequence ID" value="KXS94617.1"/>
    <property type="molecule type" value="Genomic_DNA"/>
</dbReference>
<dbReference type="Pfam" id="PF00176">
    <property type="entry name" value="SNF2-rel_dom"/>
    <property type="match status" value="1"/>
</dbReference>
<keyword evidence="2" id="KW-0378">Hydrolase</keyword>
<evidence type="ECO:0000256" key="2">
    <source>
        <dbReference type="ARBA" id="ARBA00022801"/>
    </source>
</evidence>
<evidence type="ECO:0000259" key="6">
    <source>
        <dbReference type="PROSITE" id="PS51194"/>
    </source>
</evidence>
<feature type="domain" description="Helicase C-terminal" evidence="6">
    <location>
        <begin position="900"/>
        <end position="1075"/>
    </location>
</feature>
<evidence type="ECO:0008006" key="9">
    <source>
        <dbReference type="Google" id="ProtNLM"/>
    </source>
</evidence>
<organism evidence="7 8">
    <name type="scientific">Pseudocercospora eumusae</name>
    <dbReference type="NCBI Taxonomy" id="321146"/>
    <lineage>
        <taxon>Eukaryota</taxon>
        <taxon>Fungi</taxon>
        <taxon>Dikarya</taxon>
        <taxon>Ascomycota</taxon>
        <taxon>Pezizomycotina</taxon>
        <taxon>Dothideomycetes</taxon>
        <taxon>Dothideomycetidae</taxon>
        <taxon>Mycosphaerellales</taxon>
        <taxon>Mycosphaerellaceae</taxon>
        <taxon>Pseudocercospora</taxon>
    </lineage>
</organism>
<dbReference type="Gene3D" id="3.40.50.300">
    <property type="entry name" value="P-loop containing nucleotide triphosphate hydrolases"/>
    <property type="match status" value="1"/>
</dbReference>
<protein>
    <recommendedName>
        <fullName evidence="9">Helicase ATP-binding domain-containing protein</fullName>
    </recommendedName>
</protein>
<keyword evidence="8" id="KW-1185">Reference proteome</keyword>
<feature type="compositionally biased region" description="Basic and acidic residues" evidence="4">
    <location>
        <begin position="1057"/>
        <end position="1079"/>
    </location>
</feature>
<feature type="region of interest" description="Disordered" evidence="4">
    <location>
        <begin position="1"/>
        <end position="48"/>
    </location>
</feature>
<comment type="caution">
    <text evidence="7">The sequence shown here is derived from an EMBL/GenBank/DDBJ whole genome shotgun (WGS) entry which is preliminary data.</text>
</comment>
<keyword evidence="1" id="KW-0547">Nucleotide-binding</keyword>
<gene>
    <name evidence="7" type="ORF">AC578_10641</name>
</gene>
<dbReference type="GO" id="GO:0016787">
    <property type="term" value="F:hydrolase activity"/>
    <property type="evidence" value="ECO:0007669"/>
    <property type="project" value="UniProtKB-KW"/>
</dbReference>
<dbReference type="PANTHER" id="PTHR45626:SF52">
    <property type="entry name" value="SINGLE-STRANDED DNA-DEPENDENT ATPASE (EUROFUNG)"/>
    <property type="match status" value="1"/>
</dbReference>
<sequence>MNPAQLLNPKAFAKQQAKPKAAQKSQNNGLQQIRNPTVASRDENADEDASFGAASMIERLHGVTNRNKLPTQKRKGPLITDDEDENQRKKQKTEAFSISKGGIISDHLKNERKKIAAEAEPSNQTIDLTGDDDEPATASATANDLEVAKVVESSNDEICLGSINANALVHRLPTPSTSLIKGVPKTSWPYMRISFRHEIGHSYSRNMHIDLIDSVGIKFGTMDVKAASAIAPLLDGANINRMRLRMHLLSRPRKPSEEAGQRVSELLKMTVTFFAPRKAAAQIGRWLSQKQLYLSEPLSGAGGREFENPQLPQSFGPPRGSKPQQSSKGASTFISRSVEEIRREATNMFDNLAKNEAIPSMESNKDIIATDLMEHQKKALSFLFEHERSDFDGNELPVHALWRYRAKNTGQPAWYHVITGQEVTEKPKPVQGGILADVMGLGKTLSILALIAGTRTAAVRFRQQTVPFDLEDDVDCNAKGTLIICPKSVLSNWEEQIRVHCREGKIKVYCYHGANRTQNTAQLAKFDVVLTTYNTAAAEFADGMKKKKALSNINWFRIVLDEAHQIRTTSTKVSKACCNLYAERRWAVTGTPVQNSLSDLGALVKFLNIPPFDNTNTWNQYIMSPFKMGNVDVVEQLQLLVGSITLRRLKDTIGLTKRTETIERLEFSEAEKALYKKFASTCRTTLDNVTGGGTTLRGKAYAHVLKSIGRLRAICAHGREMLTEEDMKEIEGDDPNNAIVIDIGDEPGYEDESEFTTDAQAYNLYKTMRDSEMDKCENCGRLVGKKEPKPINLDEEEDNSAVNTPTISEDDEADDLIGNLTPCFHVVCPGCTSEYMELCEESMTADRWHVCPYDETHQHFGLKPLTWSGYNSHIEERRIAANQPNAAKWDEDSYSGPHTKVKALLEELRQSEQESAELATLGEPPIRSVVFSGWTRYLDLIEHALIKSRVAFVRLDGSMSIKQRTQVMEMFKTEKDIVVMLVSIKAGGQGLNFTAANKVYVMEPQFNPGVEAQAVDRVHRLGQKRDVYIKRYIMQDSIEEGILGLQEKKNKLAQMSMEKKRSKAEENKQRLDDLKALFK</sequence>
<dbReference type="PROSITE" id="PS51194">
    <property type="entry name" value="HELICASE_CTER"/>
    <property type="match status" value="1"/>
</dbReference>
<dbReference type="GO" id="GO:0006281">
    <property type="term" value="P:DNA repair"/>
    <property type="evidence" value="ECO:0007669"/>
    <property type="project" value="TreeGrafter"/>
</dbReference>
<dbReference type="PROSITE" id="PS51192">
    <property type="entry name" value="HELICASE_ATP_BIND_1"/>
    <property type="match status" value="1"/>
</dbReference>
<dbReference type="GO" id="GO:0005524">
    <property type="term" value="F:ATP binding"/>
    <property type="evidence" value="ECO:0007669"/>
    <property type="project" value="UniProtKB-KW"/>
</dbReference>
<keyword evidence="3" id="KW-0067">ATP-binding</keyword>
<feature type="compositionally biased region" description="Polar residues" evidence="4">
    <location>
        <begin position="25"/>
        <end position="38"/>
    </location>
</feature>
<dbReference type="InterPro" id="IPR038718">
    <property type="entry name" value="SNF2-like_sf"/>
</dbReference>
<reference evidence="7 8" key="1">
    <citation type="submission" date="2015-07" db="EMBL/GenBank/DDBJ databases">
        <title>Comparative genomics of the Sigatoka disease complex on banana suggests a link between parallel evolutionary changes in Pseudocercospora fijiensis and Pseudocercospora eumusae and increased virulence on the banana host.</title>
        <authorList>
            <person name="Chang T.-C."/>
            <person name="Salvucci A."/>
            <person name="Crous P.W."/>
            <person name="Stergiopoulos I."/>
        </authorList>
    </citation>
    <scope>NUCLEOTIDE SEQUENCE [LARGE SCALE GENOMIC DNA]</scope>
    <source>
        <strain evidence="7 8">CBS 114824</strain>
    </source>
</reference>
<evidence type="ECO:0000313" key="7">
    <source>
        <dbReference type="EMBL" id="KXS94617.1"/>
    </source>
</evidence>
<dbReference type="PANTHER" id="PTHR45626">
    <property type="entry name" value="TRANSCRIPTION TERMINATION FACTOR 2-RELATED"/>
    <property type="match status" value="1"/>
</dbReference>
<feature type="compositionally biased region" description="Polar residues" evidence="4">
    <location>
        <begin position="322"/>
        <end position="333"/>
    </location>
</feature>
<name>A0A139GWN8_9PEZI</name>
<evidence type="ECO:0000259" key="5">
    <source>
        <dbReference type="PROSITE" id="PS51192"/>
    </source>
</evidence>
<dbReference type="Pfam" id="PF00271">
    <property type="entry name" value="Helicase_C"/>
    <property type="match status" value="1"/>
</dbReference>
<dbReference type="GO" id="GO:0008094">
    <property type="term" value="F:ATP-dependent activity, acting on DNA"/>
    <property type="evidence" value="ECO:0007669"/>
    <property type="project" value="TreeGrafter"/>
</dbReference>
<dbReference type="OrthoDB" id="448448at2759"/>
<dbReference type="AlphaFoldDB" id="A0A139GWN8"/>
<dbReference type="SMART" id="SM00487">
    <property type="entry name" value="DEXDc"/>
    <property type="match status" value="1"/>
</dbReference>
<dbReference type="InterPro" id="IPR000330">
    <property type="entry name" value="SNF2_N"/>
</dbReference>
<dbReference type="InterPro" id="IPR014001">
    <property type="entry name" value="Helicase_ATP-bd"/>
</dbReference>
<evidence type="ECO:0000256" key="4">
    <source>
        <dbReference type="SAM" id="MobiDB-lite"/>
    </source>
</evidence>
<evidence type="ECO:0000256" key="3">
    <source>
        <dbReference type="ARBA" id="ARBA00022840"/>
    </source>
</evidence>
<evidence type="ECO:0000313" key="8">
    <source>
        <dbReference type="Proteomes" id="UP000070133"/>
    </source>
</evidence>
<dbReference type="STRING" id="321146.A0A139GWN8"/>
<proteinExistence type="predicted"/>
<dbReference type="InterPro" id="IPR027417">
    <property type="entry name" value="P-loop_NTPase"/>
</dbReference>
<dbReference type="SMART" id="SM00490">
    <property type="entry name" value="HELICc"/>
    <property type="match status" value="1"/>
</dbReference>
<dbReference type="InterPro" id="IPR049730">
    <property type="entry name" value="SNF2/RAD54-like_C"/>
</dbReference>
<dbReference type="SUPFAM" id="SSF52540">
    <property type="entry name" value="P-loop containing nucleoside triphosphate hydrolases"/>
    <property type="match status" value="2"/>
</dbReference>
<dbReference type="Gene3D" id="3.40.50.10810">
    <property type="entry name" value="Tandem AAA-ATPase domain"/>
    <property type="match status" value="1"/>
</dbReference>
<feature type="region of interest" description="Disordered" evidence="4">
    <location>
        <begin position="1056"/>
        <end position="1079"/>
    </location>
</feature>
<dbReference type="InterPro" id="IPR001650">
    <property type="entry name" value="Helicase_C-like"/>
</dbReference>